<gene>
    <name evidence="2" type="ORF">BIU88_06965</name>
</gene>
<evidence type="ECO:0000313" key="2">
    <source>
        <dbReference type="EMBL" id="AOS83912.1"/>
    </source>
</evidence>
<keyword evidence="3" id="KW-1185">Reference proteome</keyword>
<proteinExistence type="predicted"/>
<dbReference type="Proteomes" id="UP000095185">
    <property type="component" value="Chromosome"/>
</dbReference>
<protein>
    <submittedName>
        <fullName evidence="2">Uncharacterized protein</fullName>
    </submittedName>
</protein>
<name>A0A1D8CYA0_CHLLM</name>
<reference evidence="2" key="1">
    <citation type="submission" date="2016-09" db="EMBL/GenBank/DDBJ databases">
        <title>Genome sequence of Chlorobaculum limnaeum.</title>
        <authorList>
            <person name="Liu Z."/>
            <person name="Tank M."/>
            <person name="Bryant D.A."/>
        </authorList>
    </citation>
    <scope>NUCLEOTIDE SEQUENCE [LARGE SCALE GENOMIC DNA]</scope>
    <source>
        <strain evidence="2">DSM 1677</strain>
    </source>
</reference>
<evidence type="ECO:0000256" key="1">
    <source>
        <dbReference type="SAM" id="SignalP"/>
    </source>
</evidence>
<accession>A0A1D8CYA0</accession>
<evidence type="ECO:0000313" key="3">
    <source>
        <dbReference type="Proteomes" id="UP000095185"/>
    </source>
</evidence>
<feature type="chain" id="PRO_5009106504" evidence="1">
    <location>
        <begin position="29"/>
        <end position="204"/>
    </location>
</feature>
<dbReference type="KEGG" id="clz:BIU88_06965"/>
<keyword evidence="1" id="KW-0732">Signal</keyword>
<feature type="signal peptide" evidence="1">
    <location>
        <begin position="1"/>
        <end position="28"/>
    </location>
</feature>
<organism evidence="2 3">
    <name type="scientific">Chlorobaculum limnaeum</name>
    <dbReference type="NCBI Taxonomy" id="274537"/>
    <lineage>
        <taxon>Bacteria</taxon>
        <taxon>Pseudomonadati</taxon>
        <taxon>Chlorobiota</taxon>
        <taxon>Chlorobiia</taxon>
        <taxon>Chlorobiales</taxon>
        <taxon>Chlorobiaceae</taxon>
        <taxon>Chlorobaculum</taxon>
    </lineage>
</organism>
<sequence length="204" mass="19886">MGDLIMKKTVITALVAFSAFGFSGTSFAVGAAAAAPDLFSNNDLDVDFFSKTESNTFTSTLNNSFTSNLNDSFSVDKSINADEDAPAAGGNLQVAYDAPAVGGDMITVNASAIAIQLGDVASTYPELAFMGSGGVIAGSGAGAAAADASPLGGAAAAGGDSGNVTVTSTTGAISTGAVTIDLSNTATALAVGGNYNYNTPAVNP</sequence>
<dbReference type="EMBL" id="CP017305">
    <property type="protein sequence ID" value="AOS83912.1"/>
    <property type="molecule type" value="Genomic_DNA"/>
</dbReference>
<dbReference type="AlphaFoldDB" id="A0A1D8CYA0"/>